<keyword evidence="8" id="KW-1185">Reference proteome</keyword>
<keyword evidence="4" id="KW-0560">Oxidoreductase</keyword>
<dbReference type="Proteomes" id="UP000694251">
    <property type="component" value="Chromosome 10"/>
</dbReference>
<evidence type="ECO:0000256" key="1">
    <source>
        <dbReference type="ARBA" id="ARBA00005928"/>
    </source>
</evidence>
<dbReference type="EMBL" id="JAEFBJ010000010">
    <property type="protein sequence ID" value="KAG7564443.1"/>
    <property type="molecule type" value="Genomic_DNA"/>
</dbReference>
<dbReference type="InterPro" id="IPR013120">
    <property type="entry name" value="FAR_NAD-bd"/>
</dbReference>
<dbReference type="GO" id="GO:0080019">
    <property type="term" value="F:alcohol-forming very long-chain fatty acyl-CoA reductase activity"/>
    <property type="evidence" value="ECO:0007669"/>
    <property type="project" value="InterPro"/>
</dbReference>
<evidence type="ECO:0000256" key="3">
    <source>
        <dbReference type="ARBA" id="ARBA00023098"/>
    </source>
</evidence>
<name>A0A8T1ZUP3_ARASU</name>
<gene>
    <name evidence="7" type="ORF">ISN44_As10g012090</name>
</gene>
<dbReference type="Pfam" id="PF07993">
    <property type="entry name" value="NAD_binding_4"/>
    <property type="match status" value="2"/>
</dbReference>
<dbReference type="CDD" id="cd09071">
    <property type="entry name" value="FAR_C"/>
    <property type="match status" value="1"/>
</dbReference>
<sequence length="1496" mass="170911">MAETRSKSLFAEAMVREVDETFGSGIDKLKKTIANENEKIDTRITALLLLLRSWSTEEENPQVDALPASPQLPDSPNFNRPDARPSYVINVTPEIPKVSSSSTRRYKLHQRISLEEINERRLKGLCVFCEQPETPDHHIKHKNTGILMIDGDEDQTPNCEFGESIEHCTVSLLSTTQDEKPNLENHENLVHATILEGESVPPFQVPISDSESLRNIELREENSKLETLEYVVMNENENLEQEWVQKYVNMKFDVDGDAKRSQKVLSSTKNCCAHQVFGKMSKHEEKLGIKKKRKGFKSWMFKYKRGLRKLHALTFIKSMRMVFSQQLGMVETTSDLLMWNGKDSLPQTAIGSALEAMETDSSSQERSELCTENKEEVKRCFKRLQASVLMKEKPDSVKVNEVKIETQIVDRDMSLSIIVMETGREEVIGSHVTMAFVFKQTSLSYSPCSEHNLLDTMLLRCHSKTKQRKCLKSWMFKYKFDEEDPRNLQSRNGYSLSRRKIQLFISQYMWTQEVSAAFRFLMRRHLYLTFDCEELALAGRKRKHGLSMGLQSKQKKRKCPKSWMFKFKTGSNHAGTSSLKRHNECGLWAQIRGVKKQSKLLLLSLSPSFIWRAMIRNPTILVTGATGFLAKVFVEKILRVQPNVNKLYLVVRASDNEAEKKRLRTEAFEEDLFKVLRENLGDEKLNTLLSEKVVQVAGDIAMDHLGMKDSKLRECIQQEIDIVVNVAATTNFDERYDVSLGINTFGALNVLNFAKKCVKAQLLLHVSTAYVCGEKPGLLPEKPFIMEEIRNENGLQLDINLERKLMKQRLKELNEQDCSEEDITLSMKKFGMERAKLHGWPNTYVFTKSMGEMLLGNHKENLPLVIIRPTMITSTLSEPFPGWIEGLRTVDSVIIAYGKGVLKCFLVDVNSVCDMIPADMVANAMITAAATHAGGSNVHMVYQVGSSHQNPITYGEIREILFCFFTKNALRCRNGSLITVTKMKLIPTMALFSLYMTLRYKLPLQLLKLVDIIYPWRKGDKYKNKNRKIDSVMRLVKLYEPYVLFKGIFDDRNTKNLCTNKKEEESKNSETLMFDFDPKVINWRNYLINAKVQTMQFNCVHFLQNKTILVTGATGFLAKVFVEKILRVQPNVNKLYLVVRASDNEAAKKRLRTEAFEKDLFKVLRENLGDEKLNTLLSEKVVPVAGDIAMDHLGMKDSKLRECIQQEIDIVVNVAATTNFDERYDVSLGINTFGALNVLNFAKKCVKAQLLLHVSTAYVCGEKPGLLPEKPFIMEEIRNENGLQLDINLERKLMKQRLKELNEQDCSEEDITLSMKKFGMERAKLHGWPNTYVFTKSMGEMLLGNHKENLPLVIIRHTMITSTLSEPFPGWIEGLRTVDSVIIAYGKGVLKCFLVDVNSVCDMIPADMVANAMITAAATHAGGSKVHMVYQVGSSHQNPITYGEIREILFCYFTKNSLRSRNGSLITVTKMKLIPTMALFSLYMTLRYKLPLQIRR</sequence>
<comment type="catalytic activity">
    <reaction evidence="4">
        <text>a long-chain fatty acyl-CoA + 2 NADPH + 2 H(+) = a long-chain primary fatty alcohol + 2 NADP(+) + CoA</text>
        <dbReference type="Rhea" id="RHEA:52716"/>
        <dbReference type="ChEBI" id="CHEBI:15378"/>
        <dbReference type="ChEBI" id="CHEBI:57287"/>
        <dbReference type="ChEBI" id="CHEBI:57783"/>
        <dbReference type="ChEBI" id="CHEBI:58349"/>
        <dbReference type="ChEBI" id="CHEBI:77396"/>
        <dbReference type="ChEBI" id="CHEBI:83139"/>
        <dbReference type="EC" id="1.2.1.84"/>
    </reaction>
</comment>
<dbReference type="GO" id="GO:0010345">
    <property type="term" value="P:suberin biosynthetic process"/>
    <property type="evidence" value="ECO:0007669"/>
    <property type="project" value="TreeGrafter"/>
</dbReference>
<evidence type="ECO:0000259" key="5">
    <source>
        <dbReference type="Pfam" id="PF03015"/>
    </source>
</evidence>
<dbReference type="OrthoDB" id="429813at2759"/>
<dbReference type="GO" id="GO:0102965">
    <property type="term" value="F:alcohol-forming long-chain fatty acyl-CoA reductase activity"/>
    <property type="evidence" value="ECO:0007669"/>
    <property type="project" value="UniProtKB-EC"/>
</dbReference>
<reference evidence="7 8" key="1">
    <citation type="submission" date="2020-12" db="EMBL/GenBank/DDBJ databases">
        <title>Concerted genomic and epigenomic changes stabilize Arabidopsis allopolyploids.</title>
        <authorList>
            <person name="Chen Z."/>
        </authorList>
    </citation>
    <scope>NUCLEOTIDE SEQUENCE [LARGE SCALE GENOMIC DNA]</scope>
    <source>
        <strain evidence="7">As9502</strain>
        <tissue evidence="7">Leaf</tissue>
    </source>
</reference>
<comment type="similarity">
    <text evidence="1 4">Belongs to the fatty acyl-CoA reductase family.</text>
</comment>
<keyword evidence="4" id="KW-0521">NADP</keyword>
<evidence type="ECO:0000259" key="6">
    <source>
        <dbReference type="Pfam" id="PF07993"/>
    </source>
</evidence>
<dbReference type="CDD" id="cd05236">
    <property type="entry name" value="FAR-N_SDR_e"/>
    <property type="match status" value="2"/>
</dbReference>
<dbReference type="PANTHER" id="PTHR11011">
    <property type="entry name" value="MALE STERILITY PROTEIN 2-RELATED"/>
    <property type="match status" value="1"/>
</dbReference>
<evidence type="ECO:0000256" key="4">
    <source>
        <dbReference type="RuleBase" id="RU363097"/>
    </source>
</evidence>
<proteinExistence type="inferred from homology"/>
<dbReference type="InterPro" id="IPR026055">
    <property type="entry name" value="FAR"/>
</dbReference>
<feature type="domain" description="Fatty acyl-CoA reductase C-terminal" evidence="5">
    <location>
        <begin position="1000"/>
        <end position="1092"/>
    </location>
</feature>
<dbReference type="GO" id="GO:0035336">
    <property type="term" value="P:long-chain fatty-acyl-CoA metabolic process"/>
    <property type="evidence" value="ECO:0007669"/>
    <property type="project" value="TreeGrafter"/>
</dbReference>
<dbReference type="PANTHER" id="PTHR11011:SF82">
    <property type="entry name" value="FATTY ACYL-COA REDUCTASE 8-RELATED"/>
    <property type="match status" value="1"/>
</dbReference>
<keyword evidence="2 4" id="KW-0444">Lipid biosynthesis</keyword>
<evidence type="ECO:0000313" key="7">
    <source>
        <dbReference type="EMBL" id="KAG7564443.1"/>
    </source>
</evidence>
<keyword evidence="3 4" id="KW-0443">Lipid metabolism</keyword>
<dbReference type="EC" id="1.2.1.84" evidence="4"/>
<accession>A0A8T1ZUP3</accession>
<feature type="domain" description="Thioester reductase (TE)" evidence="6">
    <location>
        <begin position="1110"/>
        <end position="1413"/>
    </location>
</feature>
<organism evidence="7 8">
    <name type="scientific">Arabidopsis suecica</name>
    <name type="common">Swedish thale-cress</name>
    <name type="synonym">Cardaminopsis suecica</name>
    <dbReference type="NCBI Taxonomy" id="45249"/>
    <lineage>
        <taxon>Eukaryota</taxon>
        <taxon>Viridiplantae</taxon>
        <taxon>Streptophyta</taxon>
        <taxon>Embryophyta</taxon>
        <taxon>Tracheophyta</taxon>
        <taxon>Spermatophyta</taxon>
        <taxon>Magnoliopsida</taxon>
        <taxon>eudicotyledons</taxon>
        <taxon>Gunneridae</taxon>
        <taxon>Pentapetalae</taxon>
        <taxon>rosids</taxon>
        <taxon>malvids</taxon>
        <taxon>Brassicales</taxon>
        <taxon>Brassicaceae</taxon>
        <taxon>Camelineae</taxon>
        <taxon>Arabidopsis</taxon>
    </lineage>
</organism>
<feature type="domain" description="Thioester reductase (TE)" evidence="6">
    <location>
        <begin position="622"/>
        <end position="925"/>
    </location>
</feature>
<evidence type="ECO:0000313" key="8">
    <source>
        <dbReference type="Proteomes" id="UP000694251"/>
    </source>
</evidence>
<dbReference type="Pfam" id="PF03015">
    <property type="entry name" value="Sterile"/>
    <property type="match status" value="1"/>
</dbReference>
<comment type="function">
    <text evidence="4">Catalyzes the reduction of fatty acyl-CoA to fatty alcohols.</text>
</comment>
<comment type="caution">
    <text evidence="7">The sequence shown here is derived from an EMBL/GenBank/DDBJ whole genome shotgun (WGS) entry which is preliminary data.</text>
</comment>
<evidence type="ECO:0000256" key="2">
    <source>
        <dbReference type="ARBA" id="ARBA00022516"/>
    </source>
</evidence>
<dbReference type="InterPro" id="IPR033640">
    <property type="entry name" value="FAR_C"/>
</dbReference>
<protein>
    <recommendedName>
        <fullName evidence="4">Fatty acyl-CoA reductase</fullName>
        <ecNumber evidence="4">1.2.1.84</ecNumber>
    </recommendedName>
</protein>